<dbReference type="AlphaFoldDB" id="A0AAJ1UH34"/>
<name>A0AAJ1UH34_9RHOB</name>
<sequence>REGTFTPEERTLCTSALLNRDEDFADLKVKGRSYRTLSDFASPPDPDKDVICVITAKNEESRLRETLAYHHGIGLRHFILIDNMSSDGTLDLAREYGAKIIQTGESYKDSRYGMAWVNDVLDRHCTGFWSLVVDADEMFVYPRAESRPVADFAKELEKHGYEAFGCILLDMYPEAPISTFKEVPRGKLQELYRYFDAGNFAYWPRLRSPLMGISGGVRDRIFRIGRFAHLAPIAQTKTPLVKWAAGMKYLTSTHDITPVRAPFFFGALEHYKYTPDFVQRAKREVIRKEHWGGGS</sequence>
<proteinExistence type="predicted"/>
<reference evidence="1" key="2">
    <citation type="submission" date="2023-04" db="EMBL/GenBank/DDBJ databases">
        <title>'Rhodoalgimonas zhirmunskyi' gen. nov., isolated from a red alga.</title>
        <authorList>
            <person name="Nedashkovskaya O.I."/>
            <person name="Otstavnykh N.Y."/>
            <person name="Bystritskaya E.P."/>
            <person name="Balabanova L.A."/>
            <person name="Isaeva M.P."/>
        </authorList>
    </citation>
    <scope>NUCLEOTIDE SEQUENCE</scope>
    <source>
        <strain evidence="1">10Alg 79</strain>
    </source>
</reference>
<organism evidence="1 2">
    <name type="scientific">Rhodalgimonas zhirmunskyi</name>
    <dbReference type="NCBI Taxonomy" id="2964767"/>
    <lineage>
        <taxon>Bacteria</taxon>
        <taxon>Pseudomonadati</taxon>
        <taxon>Pseudomonadota</taxon>
        <taxon>Alphaproteobacteria</taxon>
        <taxon>Rhodobacterales</taxon>
        <taxon>Roseobacteraceae</taxon>
        <taxon>Rhodalgimonas</taxon>
    </lineage>
</organism>
<feature type="non-terminal residue" evidence="1">
    <location>
        <position position="295"/>
    </location>
</feature>
<feature type="non-terminal residue" evidence="1">
    <location>
        <position position="1"/>
    </location>
</feature>
<evidence type="ECO:0000313" key="1">
    <source>
        <dbReference type="EMBL" id="MDQ2095966.1"/>
    </source>
</evidence>
<comment type="caution">
    <text evidence="1">The sequence shown here is derived from an EMBL/GenBank/DDBJ whole genome shotgun (WGS) entry which is preliminary data.</text>
</comment>
<dbReference type="EMBL" id="JANFFA010000014">
    <property type="protein sequence ID" value="MDQ2095966.1"/>
    <property type="molecule type" value="Genomic_DNA"/>
</dbReference>
<dbReference type="RefSeq" id="WP_317627589.1">
    <property type="nucleotide sequence ID" value="NZ_JANFFA010000014.1"/>
</dbReference>
<keyword evidence="2" id="KW-1185">Reference proteome</keyword>
<accession>A0AAJ1UH34</accession>
<dbReference type="InterPro" id="IPR029044">
    <property type="entry name" value="Nucleotide-diphossugar_trans"/>
</dbReference>
<dbReference type="Gene3D" id="3.90.550.10">
    <property type="entry name" value="Spore Coat Polysaccharide Biosynthesis Protein SpsA, Chain A"/>
    <property type="match status" value="1"/>
</dbReference>
<gene>
    <name evidence="1" type="ORF">NOI20_17770</name>
</gene>
<dbReference type="Proteomes" id="UP001227162">
    <property type="component" value="Unassembled WGS sequence"/>
</dbReference>
<evidence type="ECO:0000313" key="2">
    <source>
        <dbReference type="Proteomes" id="UP001227162"/>
    </source>
</evidence>
<dbReference type="SUPFAM" id="SSF53448">
    <property type="entry name" value="Nucleotide-diphospho-sugar transferases"/>
    <property type="match status" value="1"/>
</dbReference>
<reference evidence="1" key="1">
    <citation type="submission" date="2022-07" db="EMBL/GenBank/DDBJ databases">
        <authorList>
            <person name="Otstavnykh N."/>
            <person name="Isaeva M."/>
            <person name="Bystritskaya E."/>
        </authorList>
    </citation>
    <scope>NUCLEOTIDE SEQUENCE</scope>
    <source>
        <strain evidence="1">10Alg 79</strain>
    </source>
</reference>
<dbReference type="Pfam" id="PF13704">
    <property type="entry name" value="Glyco_tranf_2_4"/>
    <property type="match status" value="1"/>
</dbReference>
<protein>
    <submittedName>
        <fullName evidence="1">Glycosyltransferase family 2 protein</fullName>
    </submittedName>
</protein>